<accession>A0ABQ5E678</accession>
<dbReference type="InterPro" id="IPR052035">
    <property type="entry name" value="ZnF_BED_domain_contain"/>
</dbReference>
<dbReference type="InterPro" id="IPR012337">
    <property type="entry name" value="RNaseH-like_sf"/>
</dbReference>
<reference evidence="7" key="2">
    <citation type="submission" date="2022-01" db="EMBL/GenBank/DDBJ databases">
        <authorList>
            <person name="Yamashiro T."/>
            <person name="Shiraishi A."/>
            <person name="Satake H."/>
            <person name="Nakayama K."/>
        </authorList>
    </citation>
    <scope>NUCLEOTIDE SEQUENCE</scope>
</reference>
<evidence type="ECO:0000259" key="6">
    <source>
        <dbReference type="Pfam" id="PF05699"/>
    </source>
</evidence>
<evidence type="ECO:0000256" key="1">
    <source>
        <dbReference type="ARBA" id="ARBA00004123"/>
    </source>
</evidence>
<evidence type="ECO:0000256" key="4">
    <source>
        <dbReference type="ARBA" id="ARBA00022833"/>
    </source>
</evidence>
<keyword evidence="4" id="KW-0862">Zinc</keyword>
<dbReference type="Proteomes" id="UP001151760">
    <property type="component" value="Unassembled WGS sequence"/>
</dbReference>
<dbReference type="PANTHER" id="PTHR46481">
    <property type="entry name" value="ZINC FINGER BED DOMAIN-CONTAINING PROTEIN 4"/>
    <property type="match status" value="1"/>
</dbReference>
<organism evidence="7 8">
    <name type="scientific">Tanacetum coccineum</name>
    <dbReference type="NCBI Taxonomy" id="301880"/>
    <lineage>
        <taxon>Eukaryota</taxon>
        <taxon>Viridiplantae</taxon>
        <taxon>Streptophyta</taxon>
        <taxon>Embryophyta</taxon>
        <taxon>Tracheophyta</taxon>
        <taxon>Spermatophyta</taxon>
        <taxon>Magnoliopsida</taxon>
        <taxon>eudicotyledons</taxon>
        <taxon>Gunneridae</taxon>
        <taxon>Pentapetalae</taxon>
        <taxon>asterids</taxon>
        <taxon>campanulids</taxon>
        <taxon>Asterales</taxon>
        <taxon>Asteraceae</taxon>
        <taxon>Asteroideae</taxon>
        <taxon>Anthemideae</taxon>
        <taxon>Anthemidinae</taxon>
        <taxon>Tanacetum</taxon>
    </lineage>
</organism>
<sequence>MATQSGSTTTGVGSSSAPTILQVIPTTRNAQIWKDFHLCKMLDNTTKTQCIHCFHFFSINSNSTLKNHISHPHCEALKTVPESGQSSMSRDGSVFVYNPDAVREQFAGLVIQEGLSFNHFDNTRMTRVFQNHHQPEYTHVSRTSLKRDAIKLWIAAKQLIKDDFLNLNSSVNITTDVWTAPHNLHEVLIESISIDLEFFNDEFETKAKDRFKTSFKGLYNMYYLKYGQPNQSSNAGSSRNLMTNLLNKLKQNKRAKHDRIATSEYERYVKSDYVSHLSTEELAGYDVLGFWKPNESMFHVISQMARDILSVQDTSVASESAFSTSGRVLSIRRTRLTLASLEMCECVIRV</sequence>
<evidence type="ECO:0000256" key="2">
    <source>
        <dbReference type="ARBA" id="ARBA00022723"/>
    </source>
</evidence>
<comment type="subcellular location">
    <subcellularLocation>
        <location evidence="1">Nucleus</location>
    </subcellularLocation>
</comment>
<keyword evidence="8" id="KW-1185">Reference proteome</keyword>
<reference evidence="7" key="1">
    <citation type="journal article" date="2022" name="Int. J. Mol. Sci.">
        <title>Draft Genome of Tanacetum Coccineum: Genomic Comparison of Closely Related Tanacetum-Family Plants.</title>
        <authorList>
            <person name="Yamashiro T."/>
            <person name="Shiraishi A."/>
            <person name="Nakayama K."/>
            <person name="Satake H."/>
        </authorList>
    </citation>
    <scope>NUCLEOTIDE SEQUENCE</scope>
</reference>
<feature type="domain" description="HAT C-terminal dimerisation" evidence="6">
    <location>
        <begin position="278"/>
        <end position="347"/>
    </location>
</feature>
<name>A0ABQ5E678_9ASTR</name>
<proteinExistence type="predicted"/>
<dbReference type="Pfam" id="PF05699">
    <property type="entry name" value="Dimer_Tnp_hAT"/>
    <property type="match status" value="1"/>
</dbReference>
<dbReference type="PANTHER" id="PTHR46481:SF10">
    <property type="entry name" value="ZINC FINGER BED DOMAIN-CONTAINING PROTEIN 39"/>
    <property type="match status" value="1"/>
</dbReference>
<comment type="caution">
    <text evidence="7">The sequence shown here is derived from an EMBL/GenBank/DDBJ whole genome shotgun (WGS) entry which is preliminary data.</text>
</comment>
<keyword evidence="3" id="KW-0863">Zinc-finger</keyword>
<keyword evidence="2" id="KW-0479">Metal-binding</keyword>
<dbReference type="SUPFAM" id="SSF53098">
    <property type="entry name" value="Ribonuclease H-like"/>
    <property type="match status" value="1"/>
</dbReference>
<gene>
    <name evidence="7" type="ORF">Tco_0955078</name>
</gene>
<dbReference type="EMBL" id="BQNB010015979">
    <property type="protein sequence ID" value="GJT46363.1"/>
    <property type="molecule type" value="Genomic_DNA"/>
</dbReference>
<evidence type="ECO:0000313" key="8">
    <source>
        <dbReference type="Proteomes" id="UP001151760"/>
    </source>
</evidence>
<protein>
    <submittedName>
        <fullName evidence="7">Zinc finger BED domain-containing protein RICESLEEPER 2</fullName>
    </submittedName>
</protein>
<keyword evidence="5" id="KW-0539">Nucleus</keyword>
<dbReference type="InterPro" id="IPR008906">
    <property type="entry name" value="HATC_C_dom"/>
</dbReference>
<evidence type="ECO:0000256" key="3">
    <source>
        <dbReference type="ARBA" id="ARBA00022771"/>
    </source>
</evidence>
<evidence type="ECO:0000313" key="7">
    <source>
        <dbReference type="EMBL" id="GJT46363.1"/>
    </source>
</evidence>
<evidence type="ECO:0000256" key="5">
    <source>
        <dbReference type="ARBA" id="ARBA00023242"/>
    </source>
</evidence>